<feature type="region of interest" description="Disordered" evidence="14">
    <location>
        <begin position="1074"/>
        <end position="1220"/>
    </location>
</feature>
<dbReference type="PROSITE" id="PS00674">
    <property type="entry name" value="AAA"/>
    <property type="match status" value="1"/>
</dbReference>
<dbReference type="Pfam" id="PF20653">
    <property type="entry name" value="COG6_C"/>
    <property type="match status" value="1"/>
</dbReference>
<comment type="subunit">
    <text evidence="13">Component of the conserved oligomeric Golgi complex.</text>
</comment>
<dbReference type="GO" id="GO:0015031">
    <property type="term" value="P:protein transport"/>
    <property type="evidence" value="ECO:0007669"/>
    <property type="project" value="UniProtKB-KW"/>
</dbReference>
<feature type="compositionally biased region" description="Low complexity" evidence="14">
    <location>
        <begin position="1168"/>
        <end position="1187"/>
    </location>
</feature>
<feature type="compositionally biased region" description="Polar residues" evidence="14">
    <location>
        <begin position="846"/>
        <end position="867"/>
    </location>
</feature>
<feature type="compositionally biased region" description="Polar residues" evidence="14">
    <location>
        <begin position="1146"/>
        <end position="1157"/>
    </location>
</feature>
<feature type="compositionally biased region" description="Polar residues" evidence="14">
    <location>
        <begin position="1041"/>
        <end position="1052"/>
    </location>
</feature>
<keyword evidence="7" id="KW-0067">ATP-binding</keyword>
<dbReference type="InterPro" id="IPR048369">
    <property type="entry name" value="COG6_C"/>
</dbReference>
<reference evidence="16" key="1">
    <citation type="submission" date="2023-01" db="EMBL/GenBank/DDBJ databases">
        <title>Colletotrichum chrysophilum M932 genome sequence.</title>
        <authorList>
            <person name="Baroncelli R."/>
        </authorList>
    </citation>
    <scope>NUCLEOTIDE SEQUENCE</scope>
    <source>
        <strain evidence="16">M932</strain>
    </source>
</reference>
<evidence type="ECO:0000313" key="16">
    <source>
        <dbReference type="EMBL" id="KAK1844090.1"/>
    </source>
</evidence>
<comment type="function">
    <text evidence="13">Acts as component of the peripheral membrane COG complex that is involved in intra-Golgi protein trafficking. COG is located at the cis-Golgi, and regulates tethering of retrograde intra-Golgi vesicles and possibly a number of other membrane trafficking events.</text>
</comment>
<sequence length="1547" mass="171147">MASAKAPVSLRPLPVRDVSNSSSSATSSQPPPPTPTSLRSHNPLTSKVTTVLSTSYADTEFRDALQLLDGRGLKNTPETRRQLRLELQKEVIDSNGEIVFQFGRVADQLRRIGATLDKLNNNYQHVRSRITAAHQNTDPILTEASSLIHQRAEVDSKQYILKTLRSHFILSDHEVASLTSTAEPVDDSFFTALTKAKRISKDCEILLGFEKQTLGLEIMDQTSKNLNLAFQKLYKWVQREFKTLNLENPQMNSSIRRAIRVLAERPSLFQNCLDFFAEARERILSDSFNLALTGTTGSGVEDHSVKPIEMAAHDPLRYVGDMLAWIHSATVSEREALEILFVSEGDEIAKGLQSGRANELWQLLDDGEGDAAGDYDALKALNDLVDRDVSGATRILRQRVEQVIQSNEETILAYKLANILGFYRFTFTKLLGSQCGLLDLMSGLEAGALRQFRSLMRDHIATLQGDFQQTPSDLGPPDFLLDALKQLTAVMKTYEISLATSSDRESDFQPILSEAFEPFLSGCKNMARGVGSPADAIFLTNCLLAAKQTLEPFDFTQRRSQQLQEGIERESEKLAEGQYQFFRRGSGLEKILDALSKFTTESSDVGKAASLEVLQPEAMSRARQVLDDFLPSALMDAVENVKHLQDSVLARGLTEKAAARFCDDFEHIEQMLLLVDEMAGRDEDADEKLDEHVSLRALFPRTTGEIRVLLSHHFATRNQGKALKETLSADLVPGRDDYGVATLVITTMSRSRALAVLQKTYDDSYLKCSTAVYYESQGDESEAMRCWKNALEQIYDQHVTKLLPNYLARSETEEALIDSLRQLELQCKERIDLLEALRISRQDAAMTTQNSNAAPPLSTSPEPSHVSTPERGWIGQGTVPAIRYPELSRPALPKRPSMATKTSSDHAAVGRGQSPSNTSPFIGPVLPPGTVSTKEQAMRSPSPEKYTMRTTLRSGKSGEKTPRSSRKLSKPEGPGASKAATLAWSAINSRDRFSRTSQVISEPSSSTLPLATPPEQPRKPSPAATQWDVHTRRLVTPRELPSTSTDTLSSVRNSEDLSYARPSALSVSAASSALNAMSVQDTSPVEQSTPKQERLWRSKDQPSSVPRSRISPHNRTTSPDADDLALRRKSSSDVTKIRRKPVADTINRSARQIASFSEQDRVTRFRRQTQQPRRNSSASCSDDTAATPKLPEKRRKGKHKEDALVADASVGSSEDSVEGDSERTAAKAVWKEKKKRILKNLPAGVDETAAKQILNEIVVQGDEVHWNDVAGLEIAKNALRETVVYPFLRPDLFMGLREPARGMLLFGPPGTGKTMLARAVATESKSAFFSISASSLTSKYLGESEKLVRALFSLAKALAPSIIFVDEIDSLLSQRSGSGEHEATRRIKTEFLIQWSDLQRAAAGRAVDEKDVNRGDPNRVLVLAATNLPWAIDEAARRRFVRRQYIPLPEPKTRSTQLRTLLGQQKHGLTDHDIEKLIVLTDALAKDAAMGPLRSLGEALLTMTMDEIRPIGLADFEASLTTIRPSVSKAGLKEYEDWAREFGERGG</sequence>
<dbReference type="Gene3D" id="3.40.50.300">
    <property type="entry name" value="P-loop containing nucleotide triphosphate hydrolases"/>
    <property type="match status" value="1"/>
</dbReference>
<evidence type="ECO:0000256" key="11">
    <source>
        <dbReference type="ARBA" id="ARBA00031348"/>
    </source>
</evidence>
<comment type="similarity">
    <text evidence="2">Belongs to the AAA ATPase family.</text>
</comment>
<dbReference type="EMBL" id="JAQOWY010000326">
    <property type="protein sequence ID" value="KAK1844090.1"/>
    <property type="molecule type" value="Genomic_DNA"/>
</dbReference>
<accession>A0AAD9ABP8</accession>
<feature type="compositionally biased region" description="Low complexity" evidence="14">
    <location>
        <begin position="1205"/>
        <end position="1214"/>
    </location>
</feature>
<feature type="compositionally biased region" description="Polar residues" evidence="14">
    <location>
        <begin position="1101"/>
        <end position="1119"/>
    </location>
</feature>
<dbReference type="SMART" id="SM01087">
    <property type="entry name" value="COG6"/>
    <property type="match status" value="1"/>
</dbReference>
<dbReference type="InterPro" id="IPR003593">
    <property type="entry name" value="AAA+_ATPase"/>
</dbReference>
<dbReference type="GO" id="GO:0006891">
    <property type="term" value="P:intra-Golgi vesicle-mediated transport"/>
    <property type="evidence" value="ECO:0007669"/>
    <property type="project" value="UniProtKB-UniRule"/>
</dbReference>
<evidence type="ECO:0000256" key="10">
    <source>
        <dbReference type="ARBA" id="ARBA00023136"/>
    </source>
</evidence>
<evidence type="ECO:0000256" key="1">
    <source>
        <dbReference type="ARBA" id="ARBA00004395"/>
    </source>
</evidence>
<dbReference type="Pfam" id="PF00004">
    <property type="entry name" value="AAA"/>
    <property type="match status" value="1"/>
</dbReference>
<dbReference type="PANTHER" id="PTHR21506">
    <property type="entry name" value="COMPONENT OF OLIGOMERIC GOLGI COMPLEX 6"/>
    <property type="match status" value="1"/>
</dbReference>
<comment type="similarity">
    <text evidence="3 13">Belongs to the COG6 family.</text>
</comment>
<comment type="caution">
    <text evidence="16">The sequence shown here is derived from an EMBL/GenBank/DDBJ whole genome shotgun (WGS) entry which is preliminary data.</text>
</comment>
<comment type="subcellular location">
    <subcellularLocation>
        <location evidence="1 13">Golgi apparatus membrane</location>
        <topology evidence="1 13">Peripheral membrane protein</topology>
    </subcellularLocation>
</comment>
<keyword evidence="9 13" id="KW-0333">Golgi apparatus</keyword>
<evidence type="ECO:0000256" key="9">
    <source>
        <dbReference type="ARBA" id="ARBA00023034"/>
    </source>
</evidence>
<dbReference type="Proteomes" id="UP001243330">
    <property type="component" value="Unassembled WGS sequence"/>
</dbReference>
<feature type="region of interest" description="Disordered" evidence="14">
    <location>
        <begin position="993"/>
        <end position="1055"/>
    </location>
</feature>
<dbReference type="Pfam" id="PF06419">
    <property type="entry name" value="COG6_N"/>
    <property type="match status" value="1"/>
</dbReference>
<dbReference type="InterPro" id="IPR015415">
    <property type="entry name" value="Spast_Vps4_C"/>
</dbReference>
<evidence type="ECO:0000256" key="13">
    <source>
        <dbReference type="RuleBase" id="RU365075"/>
    </source>
</evidence>
<keyword evidence="6" id="KW-0547">Nucleotide-binding</keyword>
<evidence type="ECO:0000256" key="12">
    <source>
        <dbReference type="ARBA" id="ARBA00043873"/>
    </source>
</evidence>
<feature type="compositionally biased region" description="Low complexity" evidence="14">
    <location>
        <begin position="19"/>
        <end position="28"/>
    </location>
</feature>
<dbReference type="GO" id="GO:0000139">
    <property type="term" value="C:Golgi membrane"/>
    <property type="evidence" value="ECO:0007669"/>
    <property type="project" value="UniProtKB-SubCell"/>
</dbReference>
<dbReference type="InterPro" id="IPR048368">
    <property type="entry name" value="COG6_N"/>
</dbReference>
<keyword evidence="5 13" id="KW-0813">Transport</keyword>
<dbReference type="GO" id="GO:0005524">
    <property type="term" value="F:ATP binding"/>
    <property type="evidence" value="ECO:0007669"/>
    <property type="project" value="UniProtKB-KW"/>
</dbReference>
<dbReference type="GO" id="GO:0017119">
    <property type="term" value="C:Golgi transport complex"/>
    <property type="evidence" value="ECO:0007669"/>
    <property type="project" value="UniProtKB-UniRule"/>
</dbReference>
<name>A0AAD9ABP8_9PEZI</name>
<gene>
    <name evidence="16" type="ORF">CCHR01_13279</name>
</gene>
<dbReference type="Pfam" id="PF09336">
    <property type="entry name" value="Vps4_C"/>
    <property type="match status" value="1"/>
</dbReference>
<evidence type="ECO:0000256" key="7">
    <source>
        <dbReference type="ARBA" id="ARBA00022840"/>
    </source>
</evidence>
<dbReference type="SMART" id="SM00382">
    <property type="entry name" value="AAA"/>
    <property type="match status" value="1"/>
</dbReference>
<keyword evidence="8 13" id="KW-0653">Protein transport</keyword>
<evidence type="ECO:0000256" key="5">
    <source>
        <dbReference type="ARBA" id="ARBA00022448"/>
    </source>
</evidence>
<evidence type="ECO:0000256" key="4">
    <source>
        <dbReference type="ARBA" id="ARBA00020973"/>
    </source>
</evidence>
<evidence type="ECO:0000313" key="17">
    <source>
        <dbReference type="Proteomes" id="UP001243330"/>
    </source>
</evidence>
<dbReference type="FunFam" id="3.40.50.300:FF:000093">
    <property type="entry name" value="Fidgetin-like 1"/>
    <property type="match status" value="1"/>
</dbReference>
<dbReference type="InterPro" id="IPR027417">
    <property type="entry name" value="P-loop_NTPase"/>
</dbReference>
<protein>
    <recommendedName>
        <fullName evidence="4 13">Conserved oligomeric Golgi complex subunit 6</fullName>
        <shortName evidence="13">COG complex subunit 6</shortName>
    </recommendedName>
    <alternativeName>
        <fullName evidence="11 13">Component of oligomeric Golgi complex 6</fullName>
    </alternativeName>
</protein>
<dbReference type="GO" id="GO:0016887">
    <property type="term" value="F:ATP hydrolysis activity"/>
    <property type="evidence" value="ECO:0007669"/>
    <property type="project" value="InterPro"/>
</dbReference>
<dbReference type="Gene3D" id="1.10.8.60">
    <property type="match status" value="1"/>
</dbReference>
<evidence type="ECO:0000256" key="14">
    <source>
        <dbReference type="SAM" id="MobiDB-lite"/>
    </source>
</evidence>
<dbReference type="PANTHER" id="PTHR21506:SF0">
    <property type="entry name" value="CONSERVED OLIGOMERIC GOLGI COMPLEX SUBUNIT 6"/>
    <property type="match status" value="1"/>
</dbReference>
<evidence type="ECO:0000256" key="6">
    <source>
        <dbReference type="ARBA" id="ARBA00022741"/>
    </source>
</evidence>
<proteinExistence type="inferred from homology"/>
<evidence type="ECO:0000259" key="15">
    <source>
        <dbReference type="SMART" id="SM00382"/>
    </source>
</evidence>
<keyword evidence="17" id="KW-1185">Reference proteome</keyword>
<feature type="compositionally biased region" description="Basic and acidic residues" evidence="14">
    <location>
        <begin position="1091"/>
        <end position="1100"/>
    </location>
</feature>
<feature type="region of interest" description="Disordered" evidence="14">
    <location>
        <begin position="1"/>
        <end position="44"/>
    </location>
</feature>
<organism evidence="16 17">
    <name type="scientific">Colletotrichum chrysophilum</name>
    <dbReference type="NCBI Taxonomy" id="1836956"/>
    <lineage>
        <taxon>Eukaryota</taxon>
        <taxon>Fungi</taxon>
        <taxon>Dikarya</taxon>
        <taxon>Ascomycota</taxon>
        <taxon>Pezizomycotina</taxon>
        <taxon>Sordariomycetes</taxon>
        <taxon>Hypocreomycetidae</taxon>
        <taxon>Glomerellales</taxon>
        <taxon>Glomerellaceae</taxon>
        <taxon>Colletotrichum</taxon>
        <taxon>Colletotrichum gloeosporioides species complex</taxon>
    </lineage>
</organism>
<dbReference type="SUPFAM" id="SSF52540">
    <property type="entry name" value="P-loop containing nucleoside triphosphate hydrolases"/>
    <property type="match status" value="1"/>
</dbReference>
<feature type="compositionally biased region" description="Low complexity" evidence="14">
    <location>
        <begin position="1001"/>
        <end position="1010"/>
    </location>
</feature>
<evidence type="ECO:0000256" key="3">
    <source>
        <dbReference type="ARBA" id="ARBA00011023"/>
    </source>
</evidence>
<evidence type="ECO:0000256" key="2">
    <source>
        <dbReference type="ARBA" id="ARBA00006914"/>
    </source>
</evidence>
<comment type="function">
    <text evidence="12">Acts as a component of the peripheral membrane COG complex that is involved in intra-Golgi protein trafficking. COG is located at the cis-Golgi, and regulates tethering of retrograde intra-Golgi vesicles and possibly a number of other membrane trafficking events.</text>
</comment>
<feature type="region of interest" description="Disordered" evidence="14">
    <location>
        <begin position="888"/>
        <end position="979"/>
    </location>
</feature>
<feature type="compositionally biased region" description="Polar residues" evidence="14">
    <location>
        <begin position="1079"/>
        <end position="1090"/>
    </location>
</feature>
<feature type="domain" description="AAA+ ATPase" evidence="15">
    <location>
        <begin position="1299"/>
        <end position="1450"/>
    </location>
</feature>
<feature type="region of interest" description="Disordered" evidence="14">
    <location>
        <begin position="846"/>
        <end position="876"/>
    </location>
</feature>
<dbReference type="InterPro" id="IPR003959">
    <property type="entry name" value="ATPase_AAA_core"/>
</dbReference>
<dbReference type="InterPro" id="IPR003960">
    <property type="entry name" value="ATPase_AAA_CS"/>
</dbReference>
<evidence type="ECO:0000256" key="8">
    <source>
        <dbReference type="ARBA" id="ARBA00022927"/>
    </source>
</evidence>
<keyword evidence="10 13" id="KW-0472">Membrane</keyword>
<dbReference type="InterPro" id="IPR010490">
    <property type="entry name" value="COG6"/>
</dbReference>